<feature type="compositionally biased region" description="Basic and acidic residues" evidence="1">
    <location>
        <begin position="28"/>
        <end position="38"/>
    </location>
</feature>
<dbReference type="EMBL" id="JAHHUM010000077">
    <property type="protein sequence ID" value="KAK5622799.1"/>
    <property type="molecule type" value="Genomic_DNA"/>
</dbReference>
<feature type="region of interest" description="Disordered" evidence="1">
    <location>
        <begin position="1"/>
        <end position="82"/>
    </location>
</feature>
<name>A0AAV9SN40_9TELE</name>
<sequence>MEAKTSNHFLHRLRAPTNPQQQDCPAPSREETPQDPKHPGQAPGHCSSLNLKGPRKREHITILPGEQVPGRSRGKDDHQSPE</sequence>
<proteinExistence type="predicted"/>
<feature type="compositionally biased region" description="Basic and acidic residues" evidence="1">
    <location>
        <begin position="73"/>
        <end position="82"/>
    </location>
</feature>
<accession>A0AAV9SN40</accession>
<gene>
    <name evidence="2" type="ORF">CRENBAI_024595</name>
</gene>
<evidence type="ECO:0000313" key="2">
    <source>
        <dbReference type="EMBL" id="KAK5622799.1"/>
    </source>
</evidence>
<keyword evidence="3" id="KW-1185">Reference proteome</keyword>
<organism evidence="2 3">
    <name type="scientific">Crenichthys baileyi</name>
    <name type="common">White River springfish</name>
    <dbReference type="NCBI Taxonomy" id="28760"/>
    <lineage>
        <taxon>Eukaryota</taxon>
        <taxon>Metazoa</taxon>
        <taxon>Chordata</taxon>
        <taxon>Craniata</taxon>
        <taxon>Vertebrata</taxon>
        <taxon>Euteleostomi</taxon>
        <taxon>Actinopterygii</taxon>
        <taxon>Neopterygii</taxon>
        <taxon>Teleostei</taxon>
        <taxon>Neoteleostei</taxon>
        <taxon>Acanthomorphata</taxon>
        <taxon>Ovalentaria</taxon>
        <taxon>Atherinomorphae</taxon>
        <taxon>Cyprinodontiformes</taxon>
        <taxon>Goodeidae</taxon>
        <taxon>Crenichthys</taxon>
    </lineage>
</organism>
<dbReference type="AlphaFoldDB" id="A0AAV9SN40"/>
<protein>
    <submittedName>
        <fullName evidence="2">Uncharacterized protein</fullName>
    </submittedName>
</protein>
<evidence type="ECO:0000313" key="3">
    <source>
        <dbReference type="Proteomes" id="UP001311232"/>
    </source>
</evidence>
<evidence type="ECO:0000256" key="1">
    <source>
        <dbReference type="SAM" id="MobiDB-lite"/>
    </source>
</evidence>
<comment type="caution">
    <text evidence="2">The sequence shown here is derived from an EMBL/GenBank/DDBJ whole genome shotgun (WGS) entry which is preliminary data.</text>
</comment>
<reference evidence="2 3" key="1">
    <citation type="submission" date="2021-06" db="EMBL/GenBank/DDBJ databases">
        <authorList>
            <person name="Palmer J.M."/>
        </authorList>
    </citation>
    <scope>NUCLEOTIDE SEQUENCE [LARGE SCALE GENOMIC DNA]</scope>
    <source>
        <strain evidence="2 3">MEX-2019</strain>
        <tissue evidence="2">Muscle</tissue>
    </source>
</reference>
<dbReference type="Proteomes" id="UP001311232">
    <property type="component" value="Unassembled WGS sequence"/>
</dbReference>